<evidence type="ECO:0000313" key="4">
    <source>
        <dbReference type="Proteomes" id="UP000199345"/>
    </source>
</evidence>
<keyword evidence="4" id="KW-1185">Reference proteome</keyword>
<dbReference type="PANTHER" id="PTHR13420:SF7">
    <property type="entry name" value="UPF0235 PROTEIN C15ORF40"/>
    <property type="match status" value="1"/>
</dbReference>
<dbReference type="SUPFAM" id="SSF69786">
    <property type="entry name" value="YggU-like"/>
    <property type="match status" value="1"/>
</dbReference>
<evidence type="ECO:0000256" key="2">
    <source>
        <dbReference type="HAMAP-Rule" id="MF_00634"/>
    </source>
</evidence>
<reference evidence="4" key="1">
    <citation type="submission" date="2016-10" db="EMBL/GenBank/DDBJ databases">
        <authorList>
            <person name="Varghese N."/>
            <person name="Submissions S."/>
        </authorList>
    </citation>
    <scope>NUCLEOTIDE SEQUENCE [LARGE SCALE GENOMIC DNA]</scope>
    <source>
        <strain evidence="4">Nm71</strain>
    </source>
</reference>
<evidence type="ECO:0000313" key="3">
    <source>
        <dbReference type="EMBL" id="SET32421.1"/>
    </source>
</evidence>
<dbReference type="InterPro" id="IPR003746">
    <property type="entry name" value="DUF167"/>
</dbReference>
<evidence type="ECO:0000256" key="1">
    <source>
        <dbReference type="ARBA" id="ARBA00010364"/>
    </source>
</evidence>
<dbReference type="OrthoDB" id="9800587at2"/>
<dbReference type="HAMAP" id="MF_00634">
    <property type="entry name" value="UPF0235"/>
    <property type="match status" value="1"/>
</dbReference>
<dbReference type="SMART" id="SM01152">
    <property type="entry name" value="DUF167"/>
    <property type="match status" value="1"/>
</dbReference>
<dbReference type="EMBL" id="FOIA01000020">
    <property type="protein sequence ID" value="SET32421.1"/>
    <property type="molecule type" value="Genomic_DNA"/>
</dbReference>
<protein>
    <recommendedName>
        <fullName evidence="2">UPF0235 protein SAMN05216326_12051</fullName>
    </recommendedName>
</protein>
<dbReference type="Gene3D" id="3.30.1200.10">
    <property type="entry name" value="YggU-like"/>
    <property type="match status" value="1"/>
</dbReference>
<dbReference type="RefSeq" id="WP_090659193.1">
    <property type="nucleotide sequence ID" value="NZ_FOIA01000020.1"/>
</dbReference>
<comment type="similarity">
    <text evidence="1 2">Belongs to the UPF0235 family.</text>
</comment>
<dbReference type="Proteomes" id="UP000199345">
    <property type="component" value="Unassembled WGS sequence"/>
</dbReference>
<dbReference type="NCBIfam" id="TIGR00251">
    <property type="entry name" value="DUF167 family protein"/>
    <property type="match status" value="1"/>
</dbReference>
<dbReference type="Pfam" id="PF02594">
    <property type="entry name" value="DUF167"/>
    <property type="match status" value="1"/>
</dbReference>
<name>A0A1I0DJ13_9PROT</name>
<gene>
    <name evidence="3" type="ORF">SAMN05216326_12051</name>
</gene>
<accession>A0A1I0DJ13</accession>
<dbReference type="GO" id="GO:0005737">
    <property type="term" value="C:cytoplasm"/>
    <property type="evidence" value="ECO:0007669"/>
    <property type="project" value="TreeGrafter"/>
</dbReference>
<dbReference type="InterPro" id="IPR036591">
    <property type="entry name" value="YggU-like_sf"/>
</dbReference>
<organism evidence="3 4">
    <name type="scientific">Nitrosomonas marina</name>
    <dbReference type="NCBI Taxonomy" id="917"/>
    <lineage>
        <taxon>Bacteria</taxon>
        <taxon>Pseudomonadati</taxon>
        <taxon>Pseudomonadota</taxon>
        <taxon>Betaproteobacteria</taxon>
        <taxon>Nitrosomonadales</taxon>
        <taxon>Nitrosomonadaceae</taxon>
        <taxon>Nitrosomonas</taxon>
    </lineage>
</organism>
<dbReference type="AlphaFoldDB" id="A0A1I0DJ13"/>
<proteinExistence type="inferred from homology"/>
<dbReference type="PANTHER" id="PTHR13420">
    <property type="entry name" value="UPF0235 PROTEIN C15ORF40"/>
    <property type="match status" value="1"/>
</dbReference>
<sequence length="98" mass="10924">MAWYQYESKQYCTLTLYIQPGAKRTEVSGLHGDALKIKIAAAPTEGKANAALMKYLAKCFGVPRNQVVLKHGATSRRKVVLILEPRYSPDMALQAQQQ</sequence>